<sequence length="427" mass="45309">MSHFAVIAPPFTSHFRALEALAGHLIARGHRVTFVHQQDAGALLRDPRVGFTSVGAVSHPAGSLRHTVALAARPGGVNGLRRVILDLARTTDMLCREAPAVLRELGVDALLADQMEAAGGLIAEHLKLPYVSIACALPVNREPRLPLPVMPWGYADSPQGENLNRGSSQVYDLLMRPHARVIAGHAERFGLAPRQALHECLSPYAQISQTTAAFDFPRQQAPAQFHAVGPLRGAEEETPLQIPLSTRRPFVFASLGTLQGGRFGLFQRIVRACAEQDVQLLLAHCGGLNTVQERVLEGLGATWVTDFAPQRAALARADAVITHAGLNTVMDALAAGVPMLAVPIAFDQPGVAARVLHAGAGLRLFPQLASRGGIGRALRQLLDDPRFAANAARVGASLAQAGGVERAADIVEAVVRSGQPVERADAT</sequence>
<dbReference type="GO" id="GO:0008194">
    <property type="term" value="F:UDP-glycosyltransferase activity"/>
    <property type="evidence" value="ECO:0007669"/>
    <property type="project" value="InterPro"/>
</dbReference>
<proteinExistence type="inferred from homology"/>
<accession>A0A2W5CZR5</accession>
<dbReference type="RefSeq" id="WP_273232736.1">
    <property type="nucleotide sequence ID" value="NZ_QFOH01000015.1"/>
</dbReference>
<keyword evidence="2" id="KW-0328">Glycosyltransferase</keyword>
<name>A0A2W5CZR5_9PSED</name>
<dbReference type="PANTHER" id="PTHR48050">
    <property type="entry name" value="STEROL 3-BETA-GLUCOSYLTRANSFERASE"/>
    <property type="match status" value="1"/>
</dbReference>
<reference evidence="3 4" key="1">
    <citation type="submission" date="2017-08" db="EMBL/GenBank/DDBJ databases">
        <title>Infants hospitalized years apart are colonized by the same room-sourced microbial strains.</title>
        <authorList>
            <person name="Brooks B."/>
            <person name="Olm M.R."/>
            <person name="Firek B.A."/>
            <person name="Baker R."/>
            <person name="Thomas B.C."/>
            <person name="Morowitz M.J."/>
            <person name="Banfield J.F."/>
        </authorList>
    </citation>
    <scope>NUCLEOTIDE SEQUENCE [LARGE SCALE GENOMIC DNA]</scope>
    <source>
        <strain evidence="3">S2_009_000_R2_77</strain>
    </source>
</reference>
<dbReference type="PROSITE" id="PS00375">
    <property type="entry name" value="UDPGT"/>
    <property type="match status" value="1"/>
</dbReference>
<dbReference type="Proteomes" id="UP000249198">
    <property type="component" value="Unassembled WGS sequence"/>
</dbReference>
<dbReference type="PANTHER" id="PTHR48050:SF13">
    <property type="entry name" value="STEROL 3-BETA-GLUCOSYLTRANSFERASE UGT80A2"/>
    <property type="match status" value="1"/>
</dbReference>
<dbReference type="GO" id="GO:0017000">
    <property type="term" value="P:antibiotic biosynthetic process"/>
    <property type="evidence" value="ECO:0007669"/>
    <property type="project" value="UniProtKB-ARBA"/>
</dbReference>
<dbReference type="AlphaFoldDB" id="A0A2W5CZR5"/>
<dbReference type="InterPro" id="IPR002213">
    <property type="entry name" value="UDP_glucos_trans"/>
</dbReference>
<dbReference type="CDD" id="cd03784">
    <property type="entry name" value="GT1_Gtf-like"/>
    <property type="match status" value="1"/>
</dbReference>
<dbReference type="SUPFAM" id="SSF53756">
    <property type="entry name" value="UDP-Glycosyltransferase/glycogen phosphorylase"/>
    <property type="match status" value="1"/>
</dbReference>
<evidence type="ECO:0000313" key="3">
    <source>
        <dbReference type="EMBL" id="PZP23004.1"/>
    </source>
</evidence>
<comment type="similarity">
    <text evidence="2">Belongs to the UDP-glycosyltransferase family.</text>
</comment>
<gene>
    <name evidence="3" type="ORF">DI599_12960</name>
</gene>
<evidence type="ECO:0000256" key="1">
    <source>
        <dbReference type="ARBA" id="ARBA00022679"/>
    </source>
</evidence>
<dbReference type="InterPro" id="IPR035595">
    <property type="entry name" value="UDP_glycos_trans_CS"/>
</dbReference>
<organism evidence="3 4">
    <name type="scientific">Pseudomonas kuykendallii</name>
    <dbReference type="NCBI Taxonomy" id="1007099"/>
    <lineage>
        <taxon>Bacteria</taxon>
        <taxon>Pseudomonadati</taxon>
        <taxon>Pseudomonadota</taxon>
        <taxon>Gammaproteobacteria</taxon>
        <taxon>Pseudomonadales</taxon>
        <taxon>Pseudomonadaceae</taxon>
        <taxon>Pseudomonas</taxon>
    </lineage>
</organism>
<protein>
    <submittedName>
        <fullName evidence="3">Zeaxanthin glucosyltransferase</fullName>
    </submittedName>
</protein>
<comment type="caution">
    <text evidence="3">The sequence shown here is derived from an EMBL/GenBank/DDBJ whole genome shotgun (WGS) entry which is preliminary data.</text>
</comment>
<dbReference type="Pfam" id="PF00201">
    <property type="entry name" value="UDPGT"/>
    <property type="match status" value="1"/>
</dbReference>
<keyword evidence="1 2" id="KW-0808">Transferase</keyword>
<evidence type="ECO:0000313" key="4">
    <source>
        <dbReference type="Proteomes" id="UP000249198"/>
    </source>
</evidence>
<dbReference type="InterPro" id="IPR050426">
    <property type="entry name" value="Glycosyltransferase_28"/>
</dbReference>
<dbReference type="EMBL" id="QFOH01000015">
    <property type="protein sequence ID" value="PZP23004.1"/>
    <property type="molecule type" value="Genomic_DNA"/>
</dbReference>
<evidence type="ECO:0000256" key="2">
    <source>
        <dbReference type="RuleBase" id="RU003718"/>
    </source>
</evidence>
<dbReference type="Gene3D" id="3.40.50.2000">
    <property type="entry name" value="Glycogen Phosphorylase B"/>
    <property type="match status" value="2"/>
</dbReference>